<dbReference type="CDD" id="cd01392">
    <property type="entry name" value="HTH_LacI"/>
    <property type="match status" value="1"/>
</dbReference>
<dbReference type="SUPFAM" id="SSF53822">
    <property type="entry name" value="Periplasmic binding protein-like I"/>
    <property type="match status" value="1"/>
</dbReference>
<evidence type="ECO:0000256" key="3">
    <source>
        <dbReference type="ARBA" id="ARBA00023163"/>
    </source>
</evidence>
<dbReference type="GO" id="GO:0003700">
    <property type="term" value="F:DNA-binding transcription factor activity"/>
    <property type="evidence" value="ECO:0007669"/>
    <property type="project" value="TreeGrafter"/>
</dbReference>
<dbReference type="InterPro" id="IPR046335">
    <property type="entry name" value="LacI/GalR-like_sensor"/>
</dbReference>
<dbReference type="Gene3D" id="3.40.50.2300">
    <property type="match status" value="2"/>
</dbReference>
<reference evidence="5 6" key="1">
    <citation type="submission" date="2019-07" db="EMBL/GenBank/DDBJ databases">
        <authorList>
            <person name="Zhou L.-Y."/>
        </authorList>
    </citation>
    <scope>NUCLEOTIDE SEQUENCE [LARGE SCALE GENOMIC DNA]</scope>
    <source>
        <strain evidence="5 6">YIM 101269</strain>
    </source>
</reference>
<dbReference type="PANTHER" id="PTHR30146">
    <property type="entry name" value="LACI-RELATED TRANSCRIPTIONAL REPRESSOR"/>
    <property type="match status" value="1"/>
</dbReference>
<dbReference type="Proteomes" id="UP000317638">
    <property type="component" value="Unassembled WGS sequence"/>
</dbReference>
<dbReference type="InterPro" id="IPR000843">
    <property type="entry name" value="HTH_LacI"/>
</dbReference>
<dbReference type="SUPFAM" id="SSF47413">
    <property type="entry name" value="lambda repressor-like DNA-binding domains"/>
    <property type="match status" value="1"/>
</dbReference>
<dbReference type="PROSITE" id="PS50932">
    <property type="entry name" value="HTH_LACI_2"/>
    <property type="match status" value="1"/>
</dbReference>
<sequence>MSELTGERVRLDDVARRAGVSRATASKAVNGRVDVSTATRARVLAAAEALGYVPAGGEQRNSYPLIALVADNLTSTYTLDILRGAATAAMAHGVALVSLYTPPDSVQRDPVPLGDHWFEMVKAQDYVGVIVVTSRLSSRQLAKVRELGISLVSIDPANAMPPDFTSIGATNWNGGVEATQHLIEQGHRRIGFVRGTPGSVPATERLQGYLSALSMNELPHDPRLVAGDEFSHEAGLRAGLELLSLPEDVRPTGIFAACDDAALGVFQAARQLGMSVPHDVSVVGFDDTLIAGLSAPGLTTVRQPLEDMGTAAVRSLMDRRAGRPATTGPMRLATHLVVRGSTAPLD</sequence>
<evidence type="ECO:0000313" key="6">
    <source>
        <dbReference type="Proteomes" id="UP000317638"/>
    </source>
</evidence>
<dbReference type="EMBL" id="VKKG01000001">
    <property type="protein sequence ID" value="TRY19962.1"/>
    <property type="molecule type" value="Genomic_DNA"/>
</dbReference>
<comment type="caution">
    <text evidence="5">The sequence shown here is derived from an EMBL/GenBank/DDBJ whole genome shotgun (WGS) entry which is preliminary data.</text>
</comment>
<evidence type="ECO:0000256" key="2">
    <source>
        <dbReference type="ARBA" id="ARBA00023125"/>
    </source>
</evidence>
<feature type="domain" description="HTH lacI-type" evidence="4">
    <location>
        <begin position="9"/>
        <end position="54"/>
    </location>
</feature>
<dbReference type="Pfam" id="PF00356">
    <property type="entry name" value="LacI"/>
    <property type="match status" value="1"/>
</dbReference>
<dbReference type="PANTHER" id="PTHR30146:SF153">
    <property type="entry name" value="LACTOSE OPERON REPRESSOR"/>
    <property type="match status" value="1"/>
</dbReference>
<keyword evidence="1" id="KW-0805">Transcription regulation</keyword>
<organism evidence="5 6">
    <name type="scientific">Tessaracoccus rhinocerotis</name>
    <dbReference type="NCBI Taxonomy" id="1689449"/>
    <lineage>
        <taxon>Bacteria</taxon>
        <taxon>Bacillati</taxon>
        <taxon>Actinomycetota</taxon>
        <taxon>Actinomycetes</taxon>
        <taxon>Propionibacteriales</taxon>
        <taxon>Propionibacteriaceae</taxon>
        <taxon>Tessaracoccus</taxon>
    </lineage>
</organism>
<dbReference type="SMART" id="SM00354">
    <property type="entry name" value="HTH_LACI"/>
    <property type="match status" value="1"/>
</dbReference>
<dbReference type="AlphaFoldDB" id="A0A553K5N4"/>
<dbReference type="Gene3D" id="1.10.260.40">
    <property type="entry name" value="lambda repressor-like DNA-binding domains"/>
    <property type="match status" value="1"/>
</dbReference>
<dbReference type="GO" id="GO:0000976">
    <property type="term" value="F:transcription cis-regulatory region binding"/>
    <property type="evidence" value="ECO:0007669"/>
    <property type="project" value="TreeGrafter"/>
</dbReference>
<dbReference type="InterPro" id="IPR028082">
    <property type="entry name" value="Peripla_BP_I"/>
</dbReference>
<keyword evidence="2" id="KW-0238">DNA-binding</keyword>
<accession>A0A553K5N4</accession>
<name>A0A553K5N4_9ACTN</name>
<protein>
    <submittedName>
        <fullName evidence="5">LacI family transcriptional regulator</fullName>
    </submittedName>
</protein>
<dbReference type="OrthoDB" id="3227375at2"/>
<dbReference type="PROSITE" id="PS00356">
    <property type="entry name" value="HTH_LACI_1"/>
    <property type="match status" value="1"/>
</dbReference>
<evidence type="ECO:0000256" key="1">
    <source>
        <dbReference type="ARBA" id="ARBA00023015"/>
    </source>
</evidence>
<dbReference type="InterPro" id="IPR010982">
    <property type="entry name" value="Lambda_DNA-bd_dom_sf"/>
</dbReference>
<proteinExistence type="predicted"/>
<dbReference type="RefSeq" id="WP_143937046.1">
    <property type="nucleotide sequence ID" value="NZ_VKKG01000001.1"/>
</dbReference>
<evidence type="ECO:0000259" key="4">
    <source>
        <dbReference type="PROSITE" id="PS50932"/>
    </source>
</evidence>
<evidence type="ECO:0000313" key="5">
    <source>
        <dbReference type="EMBL" id="TRY19962.1"/>
    </source>
</evidence>
<dbReference type="Pfam" id="PF13377">
    <property type="entry name" value="Peripla_BP_3"/>
    <property type="match status" value="1"/>
</dbReference>
<keyword evidence="6" id="KW-1185">Reference proteome</keyword>
<keyword evidence="3" id="KW-0804">Transcription</keyword>
<gene>
    <name evidence="5" type="ORF">FOJ82_03555</name>
</gene>